<proteinExistence type="predicted"/>
<dbReference type="Proteomes" id="UP000479710">
    <property type="component" value="Unassembled WGS sequence"/>
</dbReference>
<evidence type="ECO:0000256" key="1">
    <source>
        <dbReference type="SAM" id="MobiDB-lite"/>
    </source>
</evidence>
<evidence type="ECO:0000313" key="2">
    <source>
        <dbReference type="EMBL" id="KAF0912184.1"/>
    </source>
</evidence>
<organism evidence="2 3">
    <name type="scientific">Oryza meyeriana var. granulata</name>
    <dbReference type="NCBI Taxonomy" id="110450"/>
    <lineage>
        <taxon>Eukaryota</taxon>
        <taxon>Viridiplantae</taxon>
        <taxon>Streptophyta</taxon>
        <taxon>Embryophyta</taxon>
        <taxon>Tracheophyta</taxon>
        <taxon>Spermatophyta</taxon>
        <taxon>Magnoliopsida</taxon>
        <taxon>Liliopsida</taxon>
        <taxon>Poales</taxon>
        <taxon>Poaceae</taxon>
        <taxon>BOP clade</taxon>
        <taxon>Oryzoideae</taxon>
        <taxon>Oryzeae</taxon>
        <taxon>Oryzinae</taxon>
        <taxon>Oryza</taxon>
        <taxon>Oryza meyeriana</taxon>
    </lineage>
</organism>
<protein>
    <submittedName>
        <fullName evidence="2">Uncharacterized protein</fullName>
    </submittedName>
</protein>
<feature type="region of interest" description="Disordered" evidence="1">
    <location>
        <begin position="19"/>
        <end position="61"/>
    </location>
</feature>
<comment type="caution">
    <text evidence="2">The sequence shown here is derived from an EMBL/GenBank/DDBJ whole genome shotgun (WGS) entry which is preliminary data.</text>
</comment>
<feature type="compositionally biased region" description="Polar residues" evidence="1">
    <location>
        <begin position="52"/>
        <end position="61"/>
    </location>
</feature>
<dbReference type="EMBL" id="SPHZ02000006">
    <property type="protein sequence ID" value="KAF0912184.1"/>
    <property type="molecule type" value="Genomic_DNA"/>
</dbReference>
<gene>
    <name evidence="2" type="ORF">E2562_013066</name>
</gene>
<accession>A0A6G1DIX4</accession>
<evidence type="ECO:0000313" key="3">
    <source>
        <dbReference type="Proteomes" id="UP000479710"/>
    </source>
</evidence>
<sequence>MLLQRQLAAPNGQAPVQGLVMADNGQASSVQRPPPAAFNGQGPDVQGPHVASNGQMSSMQRRSTAYNYQYQMQMLL</sequence>
<name>A0A6G1DIX4_9ORYZ</name>
<dbReference type="AlphaFoldDB" id="A0A6G1DIX4"/>
<reference evidence="2 3" key="1">
    <citation type="submission" date="2019-11" db="EMBL/GenBank/DDBJ databases">
        <title>Whole genome sequence of Oryza granulata.</title>
        <authorList>
            <person name="Li W."/>
        </authorList>
    </citation>
    <scope>NUCLEOTIDE SEQUENCE [LARGE SCALE GENOMIC DNA]</scope>
    <source>
        <strain evidence="3">cv. Menghai</strain>
        <tissue evidence="2">Leaf</tissue>
    </source>
</reference>
<keyword evidence="3" id="KW-1185">Reference proteome</keyword>